<dbReference type="RefSeq" id="XP_001325909.1">
    <property type="nucleotide sequence ID" value="XM_001325874.1"/>
</dbReference>
<evidence type="ECO:0000256" key="1">
    <source>
        <dbReference type="SAM" id="MobiDB-lite"/>
    </source>
</evidence>
<accession>A2E0T1</accession>
<keyword evidence="5" id="KW-1185">Reference proteome</keyword>
<dbReference type="Proteomes" id="UP000001542">
    <property type="component" value="Unassembled WGS sequence"/>
</dbReference>
<feature type="compositionally biased region" description="Basic and acidic residues" evidence="1">
    <location>
        <begin position="140"/>
        <end position="162"/>
    </location>
</feature>
<keyword evidence="2" id="KW-0472">Membrane</keyword>
<keyword evidence="2" id="KW-1133">Transmembrane helix</keyword>
<feature type="transmembrane region" description="Helical" evidence="2">
    <location>
        <begin position="52"/>
        <end position="74"/>
    </location>
</feature>
<feature type="compositionally biased region" description="Acidic residues" evidence="1">
    <location>
        <begin position="243"/>
        <end position="260"/>
    </location>
</feature>
<reference evidence="4" key="1">
    <citation type="submission" date="2006-10" db="EMBL/GenBank/DDBJ databases">
        <authorList>
            <person name="Amadeo P."/>
            <person name="Zhao Q."/>
            <person name="Wortman J."/>
            <person name="Fraser-Liggett C."/>
            <person name="Carlton J."/>
        </authorList>
    </citation>
    <scope>NUCLEOTIDE SEQUENCE</scope>
    <source>
        <strain evidence="4">G3</strain>
    </source>
</reference>
<feature type="region of interest" description="Disordered" evidence="1">
    <location>
        <begin position="124"/>
        <end position="293"/>
    </location>
</feature>
<dbReference type="OMA" id="QPRIECA"/>
<dbReference type="VEuPathDB" id="TrichDB:TVAG_371590"/>
<sequence length="304" mass="34921">MVISFYKMILLWAFFFAGLVKSINLPYSETEKGSSGNQLNKDKDKDKNNNTIIIIVCSSVAALILLVLLIYIIWCCLKPCKGGEEVNTTPLLVSINMANKNQTIPERDPIKPLEARDDSEKFVDPAVEQNYNNQKSAQARQKEEEELHEPEVNEEPIVRERSLPPMEEEPVDPELPPQEENPQEAQQQPESQPQQQELQPPQPEPQPQQEEPQQESQTQPEEPQQQESQPQPEETTENHEGEENANQEGEAEEEYEDDPENPGQKRKKLEHHNRPKGEHMYLAPLPKRKKREGWTVEVEGTLLL</sequence>
<feature type="compositionally biased region" description="Polar residues" evidence="1">
    <location>
        <begin position="129"/>
        <end position="139"/>
    </location>
</feature>
<dbReference type="InParanoid" id="A2E0T1"/>
<keyword evidence="2" id="KW-0812">Transmembrane</keyword>
<reference evidence="4" key="2">
    <citation type="journal article" date="2007" name="Science">
        <title>Draft genome sequence of the sexually transmitted pathogen Trichomonas vaginalis.</title>
        <authorList>
            <person name="Carlton J.M."/>
            <person name="Hirt R.P."/>
            <person name="Silva J.C."/>
            <person name="Delcher A.L."/>
            <person name="Schatz M."/>
            <person name="Zhao Q."/>
            <person name="Wortman J.R."/>
            <person name="Bidwell S.L."/>
            <person name="Alsmark U.C.M."/>
            <person name="Besteiro S."/>
            <person name="Sicheritz-Ponten T."/>
            <person name="Noel C.J."/>
            <person name="Dacks J.B."/>
            <person name="Foster P.G."/>
            <person name="Simillion C."/>
            <person name="Van de Peer Y."/>
            <person name="Miranda-Saavedra D."/>
            <person name="Barton G.J."/>
            <person name="Westrop G.D."/>
            <person name="Mueller S."/>
            <person name="Dessi D."/>
            <person name="Fiori P.L."/>
            <person name="Ren Q."/>
            <person name="Paulsen I."/>
            <person name="Zhang H."/>
            <person name="Bastida-Corcuera F.D."/>
            <person name="Simoes-Barbosa A."/>
            <person name="Brown M.T."/>
            <person name="Hayes R.D."/>
            <person name="Mukherjee M."/>
            <person name="Okumura C.Y."/>
            <person name="Schneider R."/>
            <person name="Smith A.J."/>
            <person name="Vanacova S."/>
            <person name="Villalvazo M."/>
            <person name="Haas B.J."/>
            <person name="Pertea M."/>
            <person name="Feldblyum T.V."/>
            <person name="Utterback T.R."/>
            <person name="Shu C.L."/>
            <person name="Osoegawa K."/>
            <person name="de Jong P.J."/>
            <person name="Hrdy I."/>
            <person name="Horvathova L."/>
            <person name="Zubacova Z."/>
            <person name="Dolezal P."/>
            <person name="Malik S.B."/>
            <person name="Logsdon J.M. Jr."/>
            <person name="Henze K."/>
            <person name="Gupta A."/>
            <person name="Wang C.C."/>
            <person name="Dunne R.L."/>
            <person name="Upcroft J.A."/>
            <person name="Upcroft P."/>
            <person name="White O."/>
            <person name="Salzberg S.L."/>
            <person name="Tang P."/>
            <person name="Chiu C.-H."/>
            <person name="Lee Y.-S."/>
            <person name="Embley T.M."/>
            <person name="Coombs G.H."/>
            <person name="Mottram J.C."/>
            <person name="Tachezy J."/>
            <person name="Fraser-Liggett C.M."/>
            <person name="Johnson P.J."/>
        </authorList>
    </citation>
    <scope>NUCLEOTIDE SEQUENCE [LARGE SCALE GENOMIC DNA]</scope>
    <source>
        <strain evidence="4">G3</strain>
    </source>
</reference>
<feature type="compositionally biased region" description="Low complexity" evidence="1">
    <location>
        <begin position="178"/>
        <end position="199"/>
    </location>
</feature>
<name>A2E0T1_TRIV3</name>
<feature type="compositionally biased region" description="Basic residues" evidence="1">
    <location>
        <begin position="264"/>
        <end position="274"/>
    </location>
</feature>
<dbReference type="EMBL" id="DS113281">
    <property type="protein sequence ID" value="EAY13686.1"/>
    <property type="molecule type" value="Genomic_DNA"/>
</dbReference>
<dbReference type="VEuPathDB" id="TrichDB:TVAGG3_0325500"/>
<gene>
    <name evidence="4" type="ORF">TVAG_371590</name>
</gene>
<protein>
    <submittedName>
        <fullName evidence="4">GABA-A receptor epsilon, putative</fullName>
    </submittedName>
</protein>
<evidence type="ECO:0000313" key="5">
    <source>
        <dbReference type="Proteomes" id="UP000001542"/>
    </source>
</evidence>
<feature type="compositionally biased region" description="Low complexity" evidence="1">
    <location>
        <begin position="207"/>
        <end position="233"/>
    </location>
</feature>
<keyword evidence="4" id="KW-0675">Receptor</keyword>
<feature type="chain" id="PRO_5002643322" evidence="3">
    <location>
        <begin position="23"/>
        <end position="304"/>
    </location>
</feature>
<evidence type="ECO:0000313" key="4">
    <source>
        <dbReference type="EMBL" id="EAY13686.1"/>
    </source>
</evidence>
<organism evidence="4 5">
    <name type="scientific">Trichomonas vaginalis (strain ATCC PRA-98 / G3)</name>
    <dbReference type="NCBI Taxonomy" id="412133"/>
    <lineage>
        <taxon>Eukaryota</taxon>
        <taxon>Metamonada</taxon>
        <taxon>Parabasalia</taxon>
        <taxon>Trichomonadida</taxon>
        <taxon>Trichomonadidae</taxon>
        <taxon>Trichomonas</taxon>
    </lineage>
</organism>
<dbReference type="KEGG" id="tva:4771726"/>
<dbReference type="AlphaFoldDB" id="A2E0T1"/>
<evidence type="ECO:0000256" key="2">
    <source>
        <dbReference type="SAM" id="Phobius"/>
    </source>
</evidence>
<evidence type="ECO:0000256" key="3">
    <source>
        <dbReference type="SAM" id="SignalP"/>
    </source>
</evidence>
<keyword evidence="3" id="KW-0732">Signal</keyword>
<proteinExistence type="predicted"/>
<feature type="signal peptide" evidence="3">
    <location>
        <begin position="1"/>
        <end position="22"/>
    </location>
</feature>